<evidence type="ECO:0000313" key="2">
    <source>
        <dbReference type="EMBL" id="KAJ6638932.1"/>
    </source>
</evidence>
<dbReference type="SUPFAM" id="SSF54928">
    <property type="entry name" value="RNA-binding domain, RBD"/>
    <property type="match status" value="1"/>
</dbReference>
<dbReference type="Gene3D" id="3.80.10.10">
    <property type="entry name" value="Ribonuclease Inhibitor"/>
    <property type="match status" value="1"/>
</dbReference>
<dbReference type="InterPro" id="IPR036047">
    <property type="entry name" value="F-box-like_dom_sf"/>
</dbReference>
<reference evidence="2" key="1">
    <citation type="submission" date="2022-07" db="EMBL/GenBank/DDBJ databases">
        <authorList>
            <person name="Trinca V."/>
            <person name="Uliana J.V.C."/>
            <person name="Torres T.T."/>
            <person name="Ward R.J."/>
            <person name="Monesi N."/>
        </authorList>
    </citation>
    <scope>NUCLEOTIDE SEQUENCE</scope>
    <source>
        <strain evidence="2">HSMRA1968</strain>
        <tissue evidence="2">Whole embryos</tissue>
    </source>
</reference>
<dbReference type="SUPFAM" id="SSF81383">
    <property type="entry name" value="F-box domain"/>
    <property type="match status" value="1"/>
</dbReference>
<dbReference type="GO" id="GO:0003676">
    <property type="term" value="F:nucleic acid binding"/>
    <property type="evidence" value="ECO:0007669"/>
    <property type="project" value="InterPro"/>
</dbReference>
<dbReference type="InterPro" id="IPR032675">
    <property type="entry name" value="LRR_dom_sf"/>
</dbReference>
<accession>A0A9Q0MVS7</accession>
<name>A0A9Q0MVS7_9DIPT</name>
<dbReference type="CDD" id="cd09917">
    <property type="entry name" value="F-box_SF"/>
    <property type="match status" value="1"/>
</dbReference>
<keyword evidence="3" id="KW-1185">Reference proteome</keyword>
<dbReference type="InterPro" id="IPR035979">
    <property type="entry name" value="RBD_domain_sf"/>
</dbReference>
<evidence type="ECO:0000313" key="3">
    <source>
        <dbReference type="Proteomes" id="UP001151699"/>
    </source>
</evidence>
<dbReference type="Gene3D" id="3.30.70.330">
    <property type="match status" value="1"/>
</dbReference>
<organism evidence="2 3">
    <name type="scientific">Pseudolycoriella hygida</name>
    <dbReference type="NCBI Taxonomy" id="35572"/>
    <lineage>
        <taxon>Eukaryota</taxon>
        <taxon>Metazoa</taxon>
        <taxon>Ecdysozoa</taxon>
        <taxon>Arthropoda</taxon>
        <taxon>Hexapoda</taxon>
        <taxon>Insecta</taxon>
        <taxon>Pterygota</taxon>
        <taxon>Neoptera</taxon>
        <taxon>Endopterygota</taxon>
        <taxon>Diptera</taxon>
        <taxon>Nematocera</taxon>
        <taxon>Sciaroidea</taxon>
        <taxon>Sciaridae</taxon>
        <taxon>Pseudolycoriella</taxon>
    </lineage>
</organism>
<dbReference type="Proteomes" id="UP001151699">
    <property type="component" value="Chromosome X"/>
</dbReference>
<dbReference type="InterPro" id="IPR001810">
    <property type="entry name" value="F-box_dom"/>
</dbReference>
<protein>
    <recommendedName>
        <fullName evidence="1">F-box domain-containing protein</fullName>
    </recommendedName>
</protein>
<proteinExistence type="predicted"/>
<dbReference type="EMBL" id="WJQU01000003">
    <property type="protein sequence ID" value="KAJ6638932.1"/>
    <property type="molecule type" value="Genomic_DNA"/>
</dbReference>
<dbReference type="SMART" id="SM00256">
    <property type="entry name" value="FBOX"/>
    <property type="match status" value="1"/>
</dbReference>
<gene>
    <name evidence="2" type="ORF">Bhyg_11670</name>
</gene>
<dbReference type="OrthoDB" id="549243at2759"/>
<evidence type="ECO:0000259" key="1">
    <source>
        <dbReference type="PROSITE" id="PS50181"/>
    </source>
</evidence>
<dbReference type="PROSITE" id="PS50181">
    <property type="entry name" value="FBOX"/>
    <property type="match status" value="1"/>
</dbReference>
<feature type="domain" description="F-box" evidence="1">
    <location>
        <begin position="139"/>
        <end position="188"/>
    </location>
</feature>
<comment type="caution">
    <text evidence="2">The sequence shown here is derived from an EMBL/GenBank/DDBJ whole genome shotgun (WGS) entry which is preliminary data.</text>
</comment>
<sequence>MTFIWDDLYWHVVGKDDEYDKNRFAVVRTLFIQLNWNYYYYSKALKTFNRVTVRKEFENYGAIESVKMLKNEKPEAYVTFVDNKSAAMAFGLMNCENDLKITEREYLCFKKYLVHIANTWHQPVEDVNDKSIVDFNSAASDILNLNDDCLRHIFMFCDLESLVNLSQVCKTFNDLLSVGNGSITYRKFTTLRLIVDVIEKDRFGKLMTLGKARKLLRRVGPFITKLIIKKLDQANVARYFQKIVQYAGECLHKMEIYDICLTEHLLAILHPIFQQLSVLKIRLFSNNNEIDFQAICPNLKKLKISGIMNFERSCKHWQNLQHISLLSDIILPETFCRFITINPHLQTVKFFHQNVQQIEAVATNLLNVKKIEIDCKYKPISAVLLSQLGQLKYLVQLTLLNLADDVSVVEIFLTLIKFNELRVLKLHVSENQNHATSDDTINELRQQTLAALSYKLKHLEKLSLFNIKLDESTIFDIVRSANQLQAFHIHGTNVLCSCSLISGIVNIRKLQQQVNLLKLYLDTPNESIAKEDQNYLRIYCDSFLCNHTKVKHYKK</sequence>
<dbReference type="Gene3D" id="1.20.1280.50">
    <property type="match status" value="1"/>
</dbReference>
<dbReference type="SUPFAM" id="SSF52047">
    <property type="entry name" value="RNI-like"/>
    <property type="match status" value="1"/>
</dbReference>
<dbReference type="InterPro" id="IPR012677">
    <property type="entry name" value="Nucleotide-bd_a/b_plait_sf"/>
</dbReference>
<dbReference type="Pfam" id="PF00646">
    <property type="entry name" value="F-box"/>
    <property type="match status" value="1"/>
</dbReference>
<dbReference type="AlphaFoldDB" id="A0A9Q0MVS7"/>